<dbReference type="EMBL" id="WFLM01000001">
    <property type="protein sequence ID" value="KAB8040508.1"/>
    <property type="molecule type" value="Genomic_DNA"/>
</dbReference>
<evidence type="ECO:0008006" key="4">
    <source>
        <dbReference type="Google" id="ProtNLM"/>
    </source>
</evidence>
<dbReference type="AlphaFoldDB" id="A0A6N6W027"/>
<evidence type="ECO:0000256" key="1">
    <source>
        <dbReference type="SAM" id="SignalP"/>
    </source>
</evidence>
<evidence type="ECO:0000313" key="3">
    <source>
        <dbReference type="Proteomes" id="UP000437748"/>
    </source>
</evidence>
<keyword evidence="1" id="KW-0732">Signal</keyword>
<keyword evidence="3" id="KW-1185">Reference proteome</keyword>
<dbReference type="PROSITE" id="PS51257">
    <property type="entry name" value="PROKAR_LIPOPROTEIN"/>
    <property type="match status" value="1"/>
</dbReference>
<organism evidence="2 3">
    <name type="scientific">Silvanigrella paludirubra</name>
    <dbReference type="NCBI Taxonomy" id="2499159"/>
    <lineage>
        <taxon>Bacteria</taxon>
        <taxon>Pseudomonadati</taxon>
        <taxon>Bdellovibrionota</taxon>
        <taxon>Oligoflexia</taxon>
        <taxon>Silvanigrellales</taxon>
        <taxon>Silvanigrellaceae</taxon>
        <taxon>Silvanigrella</taxon>
    </lineage>
</organism>
<dbReference type="Proteomes" id="UP000437748">
    <property type="component" value="Unassembled WGS sequence"/>
</dbReference>
<comment type="caution">
    <text evidence="2">The sequence shown here is derived from an EMBL/GenBank/DDBJ whole genome shotgun (WGS) entry which is preliminary data.</text>
</comment>
<protein>
    <recommendedName>
        <fullName evidence="4">Lipoprotein SmpA/OmlA domain-containing protein</fullName>
    </recommendedName>
</protein>
<gene>
    <name evidence="2" type="ORF">GCL60_00915</name>
</gene>
<accession>A0A6N6W027</accession>
<reference evidence="2 3" key="1">
    <citation type="submission" date="2019-10" db="EMBL/GenBank/DDBJ databases">
        <title>New species of Slilvanegrellaceae.</title>
        <authorList>
            <person name="Pitt A."/>
            <person name="Hahn M.W."/>
        </authorList>
    </citation>
    <scope>NUCLEOTIDE SEQUENCE [LARGE SCALE GENOMIC DNA]</scope>
    <source>
        <strain evidence="2 3">SP-Ram-0.45-NSY-1</strain>
    </source>
</reference>
<dbReference type="OrthoDB" id="5405892at2"/>
<dbReference type="RefSeq" id="WP_153418024.1">
    <property type="nucleotide sequence ID" value="NZ_WFLM01000001.1"/>
</dbReference>
<sequence>MLKKTLYLNMLVAVSLTTTSCLTVGNQFPSVVNWIKPNVTTKTEIEKAFGPPYRVGYDSGMKTYSYGYYKYSLFSESQTKDFTIRFNENMTVYNYTFSSSFPEDK</sequence>
<name>A0A6N6W027_9BACT</name>
<evidence type="ECO:0000313" key="2">
    <source>
        <dbReference type="EMBL" id="KAB8040508.1"/>
    </source>
</evidence>
<feature type="signal peptide" evidence="1">
    <location>
        <begin position="1"/>
        <end position="23"/>
    </location>
</feature>
<feature type="chain" id="PRO_5027063485" description="Lipoprotein SmpA/OmlA domain-containing protein" evidence="1">
    <location>
        <begin position="24"/>
        <end position="105"/>
    </location>
</feature>
<proteinExistence type="predicted"/>